<evidence type="ECO:0000256" key="1">
    <source>
        <dbReference type="SAM" id="Phobius"/>
    </source>
</evidence>
<keyword evidence="1" id="KW-0472">Membrane</keyword>
<keyword evidence="1" id="KW-0812">Transmembrane</keyword>
<dbReference type="Proteomes" id="UP000275747">
    <property type="component" value="Chromosome"/>
</dbReference>
<sequence>MNMKKLFNATFEQSLNLLDDQLVMYMIKDTEKRSLYNGKRKILLVFIAIIMVAIQYGFVLATDYGMNHPDKDSFVPAAEVNLLPKAIFWIFLFGYLCIWLYTRYKNDRNVSTKIFVTMSTCNNYLLWLLLEANLFFITFFLKALSLIGMGIYLALICIIGYIVIKSKMNSLNKNMLEMKLNEKNKIDNFIEKIIQLVMKYGWIIVIVVIVWKFFFPNDDGIKSDIFGFVSVLGMWFACNIGFIVAEAYLFFPYLLHGYYKYKYPEEYREWEGKTQLEWYGEKYFNKHIKGTEKEEKIND</sequence>
<protein>
    <submittedName>
        <fullName evidence="2">DUF4176 domain-containing protein</fullName>
    </submittedName>
</protein>
<feature type="transmembrane region" description="Helical" evidence="1">
    <location>
        <begin position="114"/>
        <end position="137"/>
    </location>
</feature>
<dbReference type="Proteomes" id="UP000194885">
    <property type="component" value="Unassembled WGS sequence"/>
</dbReference>
<evidence type="ECO:0000313" key="5">
    <source>
        <dbReference type="Proteomes" id="UP000275747"/>
    </source>
</evidence>
<organism evidence="3 4">
    <name type="scientific">Enterococcus faecium</name>
    <name type="common">Streptococcus faecium</name>
    <dbReference type="NCBI Taxonomy" id="1352"/>
    <lineage>
        <taxon>Bacteria</taxon>
        <taxon>Bacillati</taxon>
        <taxon>Bacillota</taxon>
        <taxon>Bacilli</taxon>
        <taxon>Lactobacillales</taxon>
        <taxon>Enterococcaceae</taxon>
        <taxon>Enterococcus</taxon>
    </lineage>
</organism>
<evidence type="ECO:0000313" key="4">
    <source>
        <dbReference type="Proteomes" id="UP000194885"/>
    </source>
</evidence>
<feature type="transmembrane region" description="Helical" evidence="1">
    <location>
        <begin position="226"/>
        <end position="251"/>
    </location>
</feature>
<keyword evidence="1" id="KW-1133">Transmembrane helix</keyword>
<feature type="transmembrane region" description="Helical" evidence="1">
    <location>
        <begin position="82"/>
        <end position="102"/>
    </location>
</feature>
<reference evidence="2 5" key="2">
    <citation type="submission" date="2018-10" db="EMBL/GenBank/DDBJ databases">
        <title>Escaping from acidified nitrite in gastric host defense: Transcriptomic basis for resistance to free nitrous acid in Enterococcus faecalis.</title>
        <authorList>
            <person name="Yu Z."/>
            <person name="Shi D."/>
            <person name="Liu W."/>
            <person name="Meng F."/>
        </authorList>
    </citation>
    <scope>NUCLEOTIDE SEQUENCE [LARGE SCALE GENOMIC DNA]</scope>
    <source>
        <strain evidence="2 5">JE1</strain>
    </source>
</reference>
<feature type="transmembrane region" description="Helical" evidence="1">
    <location>
        <begin position="42"/>
        <end position="62"/>
    </location>
</feature>
<accession>A0A242BES6</accession>
<gene>
    <name evidence="3" type="ORF">A5810_001873</name>
    <name evidence="2" type="ORF">D9Z05_13160</name>
</gene>
<dbReference type="EMBL" id="NGKW01000003">
    <property type="protein sequence ID" value="OTN93994.1"/>
    <property type="molecule type" value="Genomic_DNA"/>
</dbReference>
<dbReference type="EMBL" id="CP033041">
    <property type="protein sequence ID" value="AYM74284.1"/>
    <property type="molecule type" value="Genomic_DNA"/>
</dbReference>
<evidence type="ECO:0000313" key="3">
    <source>
        <dbReference type="EMBL" id="OTN93994.1"/>
    </source>
</evidence>
<feature type="transmembrane region" description="Helical" evidence="1">
    <location>
        <begin position="143"/>
        <end position="164"/>
    </location>
</feature>
<feature type="transmembrane region" description="Helical" evidence="1">
    <location>
        <begin position="193"/>
        <end position="214"/>
    </location>
</feature>
<reference evidence="3 4" key="1">
    <citation type="submission" date="2017-05" db="EMBL/GenBank/DDBJ databases">
        <title>The Genome Sequence of Enterococcus faecium 7H8_DIV0219.</title>
        <authorList>
            <consortium name="The Broad Institute Genomics Platform"/>
            <consortium name="The Broad Institute Genomic Center for Infectious Diseases"/>
            <person name="Earl A."/>
            <person name="Manson A."/>
            <person name="Schwartman J."/>
            <person name="Gilmore M."/>
            <person name="Abouelleil A."/>
            <person name="Cao P."/>
            <person name="Chapman S."/>
            <person name="Cusick C."/>
            <person name="Shea T."/>
            <person name="Young S."/>
            <person name="Neafsey D."/>
            <person name="Nusbaum C."/>
            <person name="Birren B."/>
        </authorList>
    </citation>
    <scope>NUCLEOTIDE SEQUENCE [LARGE SCALE GENOMIC DNA]</scope>
    <source>
        <strain evidence="3 4">7H8_DIV0219</strain>
    </source>
</reference>
<dbReference type="AlphaFoldDB" id="A0A242BES6"/>
<name>A0A242BES6_ENTFC</name>
<evidence type="ECO:0000313" key="2">
    <source>
        <dbReference type="EMBL" id="AYM74284.1"/>
    </source>
</evidence>
<proteinExistence type="predicted"/>